<feature type="compositionally biased region" description="Basic and acidic residues" evidence="1">
    <location>
        <begin position="182"/>
        <end position="210"/>
    </location>
</feature>
<comment type="caution">
    <text evidence="3">The sequence shown here is derived from an EMBL/GenBank/DDBJ whole genome shotgun (WGS) entry which is preliminary data.</text>
</comment>
<keyword evidence="2" id="KW-1133">Transmembrane helix</keyword>
<dbReference type="AlphaFoldDB" id="A8NL00"/>
<dbReference type="VEuPathDB" id="FungiDB:CC1G_12460"/>
<feature type="compositionally biased region" description="Polar residues" evidence="1">
    <location>
        <begin position="334"/>
        <end position="353"/>
    </location>
</feature>
<reference evidence="3 4" key="1">
    <citation type="journal article" date="2010" name="Proc. Natl. Acad. Sci. U.S.A.">
        <title>Insights into evolution of multicellular fungi from the assembled chromosomes of the mushroom Coprinopsis cinerea (Coprinus cinereus).</title>
        <authorList>
            <person name="Stajich J.E."/>
            <person name="Wilke S.K."/>
            <person name="Ahren D."/>
            <person name="Au C.H."/>
            <person name="Birren B.W."/>
            <person name="Borodovsky M."/>
            <person name="Burns C."/>
            <person name="Canback B."/>
            <person name="Casselton L.A."/>
            <person name="Cheng C.K."/>
            <person name="Deng J."/>
            <person name="Dietrich F.S."/>
            <person name="Fargo D.C."/>
            <person name="Farman M.L."/>
            <person name="Gathman A.C."/>
            <person name="Goldberg J."/>
            <person name="Guigo R."/>
            <person name="Hoegger P.J."/>
            <person name="Hooker J.B."/>
            <person name="Huggins A."/>
            <person name="James T.Y."/>
            <person name="Kamada T."/>
            <person name="Kilaru S."/>
            <person name="Kodira C."/>
            <person name="Kues U."/>
            <person name="Kupfer D."/>
            <person name="Kwan H.S."/>
            <person name="Lomsadze A."/>
            <person name="Li W."/>
            <person name="Lilly W.W."/>
            <person name="Ma L.J."/>
            <person name="Mackey A.J."/>
            <person name="Manning G."/>
            <person name="Martin F."/>
            <person name="Muraguchi H."/>
            <person name="Natvig D.O."/>
            <person name="Palmerini H."/>
            <person name="Ramesh M.A."/>
            <person name="Rehmeyer C.J."/>
            <person name="Roe B.A."/>
            <person name="Shenoy N."/>
            <person name="Stanke M."/>
            <person name="Ter-Hovhannisyan V."/>
            <person name="Tunlid A."/>
            <person name="Velagapudi R."/>
            <person name="Vision T.J."/>
            <person name="Zeng Q."/>
            <person name="Zolan M.E."/>
            <person name="Pukkila P.J."/>
        </authorList>
    </citation>
    <scope>NUCLEOTIDE SEQUENCE [LARGE SCALE GENOMIC DNA]</scope>
    <source>
        <strain evidence="4">Okayama-7 / 130 / ATCC MYA-4618 / FGSC 9003</strain>
    </source>
</reference>
<feature type="transmembrane region" description="Helical" evidence="2">
    <location>
        <begin position="686"/>
        <end position="704"/>
    </location>
</feature>
<feature type="transmembrane region" description="Helical" evidence="2">
    <location>
        <begin position="730"/>
        <end position="754"/>
    </location>
</feature>
<feature type="region of interest" description="Disordered" evidence="1">
    <location>
        <begin position="259"/>
        <end position="285"/>
    </location>
</feature>
<dbReference type="STRING" id="240176.A8NL00"/>
<feature type="transmembrane region" description="Helical" evidence="2">
    <location>
        <begin position="853"/>
        <end position="876"/>
    </location>
</feature>
<feature type="compositionally biased region" description="Polar residues" evidence="1">
    <location>
        <begin position="23"/>
        <end position="35"/>
    </location>
</feature>
<feature type="compositionally biased region" description="Low complexity" evidence="1">
    <location>
        <begin position="154"/>
        <end position="165"/>
    </location>
</feature>
<evidence type="ECO:0000313" key="4">
    <source>
        <dbReference type="Proteomes" id="UP000001861"/>
    </source>
</evidence>
<feature type="region of interest" description="Disordered" evidence="1">
    <location>
        <begin position="305"/>
        <end position="353"/>
    </location>
</feature>
<organism evidence="3 4">
    <name type="scientific">Coprinopsis cinerea (strain Okayama-7 / 130 / ATCC MYA-4618 / FGSC 9003)</name>
    <name type="common">Inky cap fungus</name>
    <name type="synonym">Hormographiella aspergillata</name>
    <dbReference type="NCBI Taxonomy" id="240176"/>
    <lineage>
        <taxon>Eukaryota</taxon>
        <taxon>Fungi</taxon>
        <taxon>Dikarya</taxon>
        <taxon>Basidiomycota</taxon>
        <taxon>Agaricomycotina</taxon>
        <taxon>Agaricomycetes</taxon>
        <taxon>Agaricomycetidae</taxon>
        <taxon>Agaricales</taxon>
        <taxon>Agaricineae</taxon>
        <taxon>Psathyrellaceae</taxon>
        <taxon>Coprinopsis</taxon>
    </lineage>
</organism>
<evidence type="ECO:0000256" key="2">
    <source>
        <dbReference type="SAM" id="Phobius"/>
    </source>
</evidence>
<feature type="transmembrane region" description="Helical" evidence="2">
    <location>
        <begin position="809"/>
        <end position="833"/>
    </location>
</feature>
<gene>
    <name evidence="3" type="ORF">CC1G_12460</name>
</gene>
<evidence type="ECO:0000256" key="1">
    <source>
        <dbReference type="SAM" id="MobiDB-lite"/>
    </source>
</evidence>
<dbReference type="RefSeq" id="XP_001834582.2">
    <property type="nucleotide sequence ID" value="XM_001834530.2"/>
</dbReference>
<proteinExistence type="predicted"/>
<dbReference type="KEGG" id="cci:CC1G_12460"/>
<feature type="compositionally biased region" description="Low complexity" evidence="1">
    <location>
        <begin position="1"/>
        <end position="12"/>
    </location>
</feature>
<dbReference type="HOGENOM" id="CLU_012916_0_0_1"/>
<accession>A8NL00</accession>
<dbReference type="InParanoid" id="A8NL00"/>
<sequence>MSTTPTSSPRPSKWSRVGAAMRRSTTLLVPTSRPTTPAPADRDSDSVSITKQKVDTTPATLAQHPSSSAVPNIPSPVPETPREHLPMDAPLGPSPLAKEASTRSEAPVVDEPEAVSPQGYVPPPLIDSSTGNPGAFTDDADLLPQPEVAVDPFASSSRVDLSSASKKSEDKDKGPQFVDEPESLKDESIEESTSKKDDKKPQVDEPKPFFDKPFVSGVDEDSHRDFAAAVEENTVLSPPGDPAPFTPKFVPQVLVPQAPTNASTDSFSPMLPSHHEHDEATAPVTSSPAPIFTMPSHDYVFGHDVWGGKQPEVPRSMPEPSGTNGNADVRDRSQPFSTQPQHSPNTQQPPVFTTQEDVKPNVSMPLPSFNDVIPPKRVQQEPSTSSFIYDRAPVDTDETRPLLGVGSSRGPTYMQGDSSNILDVSPLASTNGNAAPWVPSVPGSVPAPRLHELGWLEYHLPDGTFYYVHPTRKIITDLNLRLDKVLTDVTNFLENGSGSGFGAIPRITGKDVATPGMEIWLRDVGNKKGFIPVKCYVDHHARTVTVDRIVDGGRGKKVVDEDQLDMEFRYWSFMEAHPAHTTLPAKAKAEAMDVLTWAWTDRLLPSHRSVPAPFGQEECQELMNLLRGYNPDNHDDHGIQNRIVSRILLRVAVWRQKYFRPNKPLPKDVSSNQLHLPAPRRGFPRAFFDLVISIICLGLPYLFIDRSRIGGRSDEEHGTLGSPMRSHGAILIMGGCACLMAAIVLSASVTFLALPGLESISRTAALVAILFSSFSMASTLVAVFKAKSDVERAVGVIGLEGVTNISKRAFVLSLPLVFLAYSIISFIVGITVYSLRGGSLFNPNVEIRPFEDYTKWTVMGLVGAFGGILATSYFLARR</sequence>
<keyword evidence="2" id="KW-0812">Transmembrane</keyword>
<dbReference type="GeneID" id="6011097"/>
<dbReference type="OrthoDB" id="3245306at2759"/>
<dbReference type="eggNOG" id="ENOG502SMI8">
    <property type="taxonomic scope" value="Eukaryota"/>
</dbReference>
<name>A8NL00_COPC7</name>
<feature type="compositionally biased region" description="Polar residues" evidence="1">
    <location>
        <begin position="46"/>
        <end position="70"/>
    </location>
</feature>
<keyword evidence="2" id="KW-0472">Membrane</keyword>
<keyword evidence="4" id="KW-1185">Reference proteome</keyword>
<protein>
    <submittedName>
        <fullName evidence="3">Uncharacterized protein</fullName>
    </submittedName>
</protein>
<feature type="transmembrane region" description="Helical" evidence="2">
    <location>
        <begin position="760"/>
        <end position="784"/>
    </location>
</feature>
<evidence type="ECO:0000313" key="3">
    <source>
        <dbReference type="EMBL" id="EAU87242.2"/>
    </source>
</evidence>
<dbReference type="EMBL" id="AACS02000010">
    <property type="protein sequence ID" value="EAU87242.2"/>
    <property type="molecule type" value="Genomic_DNA"/>
</dbReference>
<dbReference type="Proteomes" id="UP000001861">
    <property type="component" value="Unassembled WGS sequence"/>
</dbReference>
<feature type="region of interest" description="Disordered" evidence="1">
    <location>
        <begin position="1"/>
        <end position="223"/>
    </location>
</feature>